<sequence>MKSLCITGSVQSNLDPFANTLQKAGAKAAAPALRTGKMSIAQWHEKVLATETRSRLEPIKPGRILDQVAMDIFLANHSHPLWFWAHENSVYALDYWLEFDASTHFVLMHTSPHSALTAALEKGNENNALLTLETVLQTWCLRTNAILNFYLRHPNRSVLIESSQAIRDSSNHIQALAKHWQLPLQTIENVSTPKASNHILELYLVTNLLQRHPYAMELHNEVQARLLVSPVSDKPDNPPTLDDALANLLTRRKSLTSAQSKIHELEQRVHASEQTVRQQEENSHHVVKRMQEAQVQLEQEKLVLQSQLNELMLEQKKHIEMAEHVRHGKLLENEQLLNQLHHTQEELEWCMTTDENRQMELEYLKNRLQKILPHAPEYWETENIELYDVDSENRDVVGWRLKNVYLDNCFIPKLEFKTRQKNGIAGLFIERTAQSKAATDWLRWPSEYQDATELPFIPCTGAAHFGNNAILSRLGTRDWGRLLLLVNYLIAYLDSLAIDNMPVGINGHALRSGLEGLQAVLAKWPLVFRFDNVELINKDQDLHYQALGIRLNNVSLGDNRWPMLEYRLATVDHNASSFGENPRLEFHEQCRNILQNWFAESSDLRGPRLELRFAKSGAFDTNVWAMLSDTDRLLISGLVGSLPFQLASLEQSNLTSSLHWEEWKRVGVSLRKILAEYSTRPQPRNRDMIATA</sequence>
<dbReference type="Proteomes" id="UP000594430">
    <property type="component" value="Chromosome"/>
</dbReference>
<proteinExistence type="predicted"/>
<name>A0A7S9L8A5_9PSED</name>
<reference evidence="2 3" key="1">
    <citation type="submission" date="2020-11" db="EMBL/GenBank/DDBJ databases">
        <title>Pseudomonas fulva producing VIM-24.</title>
        <authorList>
            <person name="Liu S."/>
        </authorList>
    </citation>
    <scope>NUCLEOTIDE SEQUENCE [LARGE SCALE GENOMIC DNA]</scope>
    <source>
        <strain evidence="2 3">ZDHY414</strain>
    </source>
</reference>
<evidence type="ECO:0000313" key="3">
    <source>
        <dbReference type="Proteomes" id="UP000594430"/>
    </source>
</evidence>
<evidence type="ECO:0000313" key="2">
    <source>
        <dbReference type="EMBL" id="QPH49397.1"/>
    </source>
</evidence>
<dbReference type="EMBL" id="CP064946">
    <property type="protein sequence ID" value="QPH49397.1"/>
    <property type="molecule type" value="Genomic_DNA"/>
</dbReference>
<evidence type="ECO:0000256" key="1">
    <source>
        <dbReference type="SAM" id="Coils"/>
    </source>
</evidence>
<gene>
    <name evidence="2" type="ORF">IZU98_01290</name>
</gene>
<dbReference type="RefSeq" id="WP_196110313.1">
    <property type="nucleotide sequence ID" value="NZ_CP064943.1"/>
</dbReference>
<organism evidence="2 3">
    <name type="scientific">Pseudomonas fulva</name>
    <dbReference type="NCBI Taxonomy" id="47880"/>
    <lineage>
        <taxon>Bacteria</taxon>
        <taxon>Pseudomonadati</taxon>
        <taxon>Pseudomonadota</taxon>
        <taxon>Gammaproteobacteria</taxon>
        <taxon>Pseudomonadales</taxon>
        <taxon>Pseudomonadaceae</taxon>
        <taxon>Pseudomonas</taxon>
    </lineage>
</organism>
<protein>
    <submittedName>
        <fullName evidence="2">Uncharacterized protein</fullName>
    </submittedName>
</protein>
<dbReference type="AlphaFoldDB" id="A0A7S9L8A5"/>
<feature type="coiled-coil region" evidence="1">
    <location>
        <begin position="255"/>
        <end position="314"/>
    </location>
</feature>
<accession>A0A7S9L8A5</accession>
<keyword evidence="1" id="KW-0175">Coiled coil</keyword>